<evidence type="ECO:0000256" key="12">
    <source>
        <dbReference type="SAM" id="Phobius"/>
    </source>
</evidence>
<dbReference type="AlphaFoldDB" id="J9GPH8"/>
<keyword evidence="5" id="KW-0133">Cell shape</keyword>
<sequence>MGYSVCRDSLNVVVSSYETAEAMGRDRPVSSSFFPNSLFILFLLSTHLLFMKSVGSWFMGDRVIWVVYFFLCVISLVEVFSAASTLAYKSGSFWSPLIKQALFLGAGTLVVIVVHRVPCRMFKAIPIILLPLSAIFLFITSFFGAKTNGAGRWIDIGFVQFQPSELAKGAVIISVALILSLMQRENGADRRAFKYILMVSLSICGLIVTENLSTSMLLFGVVVLMMFIGRVPMVQLGKLFGTIAIIATLGAAFLFSLPKESSLSDSVPILHRVETWSNRLSNHFEDHGDDEVPDPLKYDIDKGAQVAHANIAIASGGFIGKMPGNSVERDFLSQAFSDFIFAIIIEEMGLWGSGIVVFLYIILLFRAGRISSRCERNFPPFLIMGLTLLLVSQALLNMMVAVGLFPVTGQPLPLISRGGTSTLINCVYIGMILSVSRYAKQVSEAQHTQFDGSMEDIKHE</sequence>
<dbReference type="GO" id="GO:0005886">
    <property type="term" value="C:plasma membrane"/>
    <property type="evidence" value="ECO:0007669"/>
    <property type="project" value="TreeGrafter"/>
</dbReference>
<accession>J9GPH8</accession>
<evidence type="ECO:0000256" key="1">
    <source>
        <dbReference type="ARBA" id="ARBA00004141"/>
    </source>
</evidence>
<feature type="transmembrane region" description="Helical" evidence="12">
    <location>
        <begin position="165"/>
        <end position="181"/>
    </location>
</feature>
<dbReference type="GO" id="GO:0015648">
    <property type="term" value="F:lipid-linked peptidoglycan transporter activity"/>
    <property type="evidence" value="ECO:0007669"/>
    <property type="project" value="TreeGrafter"/>
</dbReference>
<evidence type="ECO:0000256" key="6">
    <source>
        <dbReference type="ARBA" id="ARBA00022984"/>
    </source>
</evidence>
<organism evidence="13">
    <name type="scientific">gut metagenome</name>
    <dbReference type="NCBI Taxonomy" id="749906"/>
    <lineage>
        <taxon>unclassified sequences</taxon>
        <taxon>metagenomes</taxon>
        <taxon>organismal metagenomes</taxon>
    </lineage>
</organism>
<evidence type="ECO:0000256" key="10">
    <source>
        <dbReference type="ARBA" id="ARBA00044770"/>
    </source>
</evidence>
<comment type="caution">
    <text evidence="13">The sequence shown here is derived from an EMBL/GenBank/DDBJ whole genome shotgun (WGS) entry which is preliminary data.</text>
</comment>
<feature type="transmembrane region" description="Helical" evidence="12">
    <location>
        <begin position="193"/>
        <end position="209"/>
    </location>
</feature>
<feature type="transmembrane region" description="Helical" evidence="12">
    <location>
        <begin position="93"/>
        <end position="114"/>
    </location>
</feature>
<feature type="transmembrane region" description="Helical" evidence="12">
    <location>
        <begin position="239"/>
        <end position="257"/>
    </location>
</feature>
<evidence type="ECO:0000256" key="11">
    <source>
        <dbReference type="ARBA" id="ARBA00049902"/>
    </source>
</evidence>
<dbReference type="EMBL" id="AMCI01000352">
    <property type="protein sequence ID" value="EJX09619.1"/>
    <property type="molecule type" value="Genomic_DNA"/>
</dbReference>
<dbReference type="PANTHER" id="PTHR30474:SF2">
    <property type="entry name" value="PEPTIDOGLYCAN GLYCOSYLTRANSFERASE FTSW-RELATED"/>
    <property type="match status" value="1"/>
</dbReference>
<dbReference type="Pfam" id="PF01098">
    <property type="entry name" value="FTSW_RODA_SPOVE"/>
    <property type="match status" value="1"/>
</dbReference>
<comment type="catalytic activity">
    <reaction evidence="11">
        <text>[GlcNAc-(1-&gt;4)-Mur2Ac(oyl-L-Ala-gamma-D-Glu-L-Lys-D-Ala-D-Ala)](n)-di-trans,octa-cis-undecaprenyl diphosphate + beta-D-GlcNAc-(1-&gt;4)-Mur2Ac(oyl-L-Ala-gamma-D-Glu-L-Lys-D-Ala-D-Ala)-di-trans,octa-cis-undecaprenyl diphosphate = [GlcNAc-(1-&gt;4)-Mur2Ac(oyl-L-Ala-gamma-D-Glu-L-Lys-D-Ala-D-Ala)](n+1)-di-trans,octa-cis-undecaprenyl diphosphate + di-trans,octa-cis-undecaprenyl diphosphate + H(+)</text>
        <dbReference type="Rhea" id="RHEA:23708"/>
        <dbReference type="Rhea" id="RHEA-COMP:9602"/>
        <dbReference type="Rhea" id="RHEA-COMP:9603"/>
        <dbReference type="ChEBI" id="CHEBI:15378"/>
        <dbReference type="ChEBI" id="CHEBI:58405"/>
        <dbReference type="ChEBI" id="CHEBI:60033"/>
        <dbReference type="ChEBI" id="CHEBI:78435"/>
        <dbReference type="EC" id="2.4.99.28"/>
    </reaction>
</comment>
<keyword evidence="8 12" id="KW-0472">Membrane</keyword>
<feature type="transmembrane region" description="Helical" evidence="12">
    <location>
        <begin position="126"/>
        <end position="145"/>
    </location>
</feature>
<evidence type="ECO:0000256" key="5">
    <source>
        <dbReference type="ARBA" id="ARBA00022960"/>
    </source>
</evidence>
<evidence type="ECO:0000256" key="8">
    <source>
        <dbReference type="ARBA" id="ARBA00023136"/>
    </source>
</evidence>
<feature type="transmembrane region" description="Helical" evidence="12">
    <location>
        <begin position="33"/>
        <end position="51"/>
    </location>
</feature>
<keyword evidence="3" id="KW-0808">Transferase</keyword>
<dbReference type="GO" id="GO:0008955">
    <property type="term" value="F:peptidoglycan glycosyltransferase activity"/>
    <property type="evidence" value="ECO:0007669"/>
    <property type="project" value="UniProtKB-EC"/>
</dbReference>
<evidence type="ECO:0000256" key="9">
    <source>
        <dbReference type="ARBA" id="ARBA00032370"/>
    </source>
</evidence>
<dbReference type="EC" id="2.4.99.28" evidence="10"/>
<dbReference type="GO" id="GO:0008360">
    <property type="term" value="P:regulation of cell shape"/>
    <property type="evidence" value="ECO:0007669"/>
    <property type="project" value="UniProtKB-KW"/>
</dbReference>
<comment type="subcellular location">
    <subcellularLocation>
        <location evidence="1">Membrane</location>
        <topology evidence="1">Multi-pass membrane protein</topology>
    </subcellularLocation>
</comment>
<evidence type="ECO:0000256" key="2">
    <source>
        <dbReference type="ARBA" id="ARBA00022676"/>
    </source>
</evidence>
<dbReference type="GO" id="GO:0051301">
    <property type="term" value="P:cell division"/>
    <property type="evidence" value="ECO:0007669"/>
    <property type="project" value="InterPro"/>
</dbReference>
<evidence type="ECO:0000256" key="7">
    <source>
        <dbReference type="ARBA" id="ARBA00022989"/>
    </source>
</evidence>
<feature type="transmembrane region" description="Helical" evidence="12">
    <location>
        <begin position="386"/>
        <end position="408"/>
    </location>
</feature>
<evidence type="ECO:0000256" key="4">
    <source>
        <dbReference type="ARBA" id="ARBA00022692"/>
    </source>
</evidence>
<keyword evidence="7 12" id="KW-1133">Transmembrane helix</keyword>
<feature type="transmembrane region" description="Helical" evidence="12">
    <location>
        <begin position="339"/>
        <end position="365"/>
    </location>
</feature>
<feature type="transmembrane region" description="Helical" evidence="12">
    <location>
        <begin position="63"/>
        <end position="87"/>
    </location>
</feature>
<name>J9GPH8_9ZZZZ</name>
<keyword evidence="2" id="KW-0328">Glycosyltransferase</keyword>
<dbReference type="GO" id="GO:0032153">
    <property type="term" value="C:cell division site"/>
    <property type="evidence" value="ECO:0007669"/>
    <property type="project" value="TreeGrafter"/>
</dbReference>
<dbReference type="GO" id="GO:0009252">
    <property type="term" value="P:peptidoglycan biosynthetic process"/>
    <property type="evidence" value="ECO:0007669"/>
    <property type="project" value="UniProtKB-KW"/>
</dbReference>
<gene>
    <name evidence="13" type="ORF">EVA_02279</name>
</gene>
<dbReference type="InterPro" id="IPR001182">
    <property type="entry name" value="FtsW/RodA"/>
</dbReference>
<proteinExistence type="predicted"/>
<evidence type="ECO:0000256" key="3">
    <source>
        <dbReference type="ARBA" id="ARBA00022679"/>
    </source>
</evidence>
<keyword evidence="6" id="KW-0573">Peptidoglycan synthesis</keyword>
<protein>
    <recommendedName>
        <fullName evidence="10">peptidoglycan glycosyltransferase</fullName>
        <ecNumber evidence="10">2.4.99.28</ecNumber>
    </recommendedName>
    <alternativeName>
        <fullName evidence="9">Peptidoglycan polymerase</fullName>
    </alternativeName>
</protein>
<evidence type="ECO:0000313" key="13">
    <source>
        <dbReference type="EMBL" id="EJX09619.1"/>
    </source>
</evidence>
<reference evidence="13" key="1">
    <citation type="journal article" date="2012" name="PLoS ONE">
        <title>Gene sets for utilization of primary and secondary nutrition supplies in the distal gut of endangered iberian lynx.</title>
        <authorList>
            <person name="Alcaide M."/>
            <person name="Messina E."/>
            <person name="Richter M."/>
            <person name="Bargiela R."/>
            <person name="Peplies J."/>
            <person name="Huws S.A."/>
            <person name="Newbold C.J."/>
            <person name="Golyshin P.N."/>
            <person name="Simon M.A."/>
            <person name="Lopez G."/>
            <person name="Yakimov M.M."/>
            <person name="Ferrer M."/>
        </authorList>
    </citation>
    <scope>NUCLEOTIDE SEQUENCE</scope>
</reference>
<feature type="transmembrane region" description="Helical" evidence="12">
    <location>
        <begin position="414"/>
        <end position="433"/>
    </location>
</feature>
<dbReference type="PANTHER" id="PTHR30474">
    <property type="entry name" value="CELL CYCLE PROTEIN"/>
    <property type="match status" value="1"/>
</dbReference>
<feature type="transmembrane region" description="Helical" evidence="12">
    <location>
        <begin position="215"/>
        <end position="232"/>
    </location>
</feature>
<keyword evidence="4 12" id="KW-0812">Transmembrane</keyword>